<evidence type="ECO:0000313" key="3">
    <source>
        <dbReference type="EMBL" id="MFD2276194.1"/>
    </source>
</evidence>
<organism evidence="3 4">
    <name type="scientific">Rubritalea spongiae</name>
    <dbReference type="NCBI Taxonomy" id="430797"/>
    <lineage>
        <taxon>Bacteria</taxon>
        <taxon>Pseudomonadati</taxon>
        <taxon>Verrucomicrobiota</taxon>
        <taxon>Verrucomicrobiia</taxon>
        <taxon>Verrucomicrobiales</taxon>
        <taxon>Rubritaleaceae</taxon>
        <taxon>Rubritalea</taxon>
    </lineage>
</organism>
<evidence type="ECO:0000256" key="1">
    <source>
        <dbReference type="ARBA" id="ARBA00022679"/>
    </source>
</evidence>
<dbReference type="InterPro" id="IPR028098">
    <property type="entry name" value="Glyco_trans_4-like_N"/>
</dbReference>
<name>A0ABW5E6X4_9BACT</name>
<comment type="caution">
    <text evidence="3">The sequence shown here is derived from an EMBL/GenBank/DDBJ whole genome shotgun (WGS) entry which is preliminary data.</text>
</comment>
<dbReference type="Gene3D" id="3.40.50.2000">
    <property type="entry name" value="Glycogen Phosphorylase B"/>
    <property type="match status" value="2"/>
</dbReference>
<dbReference type="Proteomes" id="UP001597297">
    <property type="component" value="Unassembled WGS sequence"/>
</dbReference>
<dbReference type="SUPFAM" id="SSF53756">
    <property type="entry name" value="UDP-Glycosyltransferase/glycogen phosphorylase"/>
    <property type="match status" value="1"/>
</dbReference>
<dbReference type="PANTHER" id="PTHR46401:SF2">
    <property type="entry name" value="GLYCOSYLTRANSFERASE WBBK-RELATED"/>
    <property type="match status" value="1"/>
</dbReference>
<evidence type="ECO:0000259" key="2">
    <source>
        <dbReference type="Pfam" id="PF13439"/>
    </source>
</evidence>
<evidence type="ECO:0000313" key="4">
    <source>
        <dbReference type="Proteomes" id="UP001597297"/>
    </source>
</evidence>
<feature type="domain" description="Glycosyltransferase subfamily 4-like N-terminal" evidence="2">
    <location>
        <begin position="73"/>
        <end position="171"/>
    </location>
</feature>
<proteinExistence type="predicted"/>
<protein>
    <submittedName>
        <fullName evidence="3">Glycosyltransferase family 4 protein</fullName>
    </submittedName>
</protein>
<dbReference type="Pfam" id="PF13439">
    <property type="entry name" value="Glyco_transf_4"/>
    <property type="match status" value="1"/>
</dbReference>
<accession>A0ABW5E6X4</accession>
<keyword evidence="1" id="KW-0808">Transferase</keyword>
<dbReference type="PANTHER" id="PTHR46401">
    <property type="entry name" value="GLYCOSYLTRANSFERASE WBBK-RELATED"/>
    <property type="match status" value="1"/>
</dbReference>
<keyword evidence="4" id="KW-1185">Reference proteome</keyword>
<dbReference type="EMBL" id="JBHUJC010000020">
    <property type="protein sequence ID" value="MFD2276194.1"/>
    <property type="molecule type" value="Genomic_DNA"/>
</dbReference>
<gene>
    <name evidence="3" type="ORF">ACFSQZ_06925</name>
</gene>
<dbReference type="CDD" id="cd03809">
    <property type="entry name" value="GT4_MtfB-like"/>
    <property type="match status" value="1"/>
</dbReference>
<sequence length="361" mass="40396">MGNKSSSVLLLPAHPANGSMSMFRYWQLLAGQIRGEDSYAPRSFFFDVDESLLQRGSKMRRAWTRGIHYPCSILRQPKCDLYHVLDHSWADLLRWIPSGAKTVVTVHDLIPLRFAGELKQKQVERFRKRVSYLRKADALIAVSEHTKNEIIDILSIAPEKIHVVPNGVKPAKYDVTCKPLGGEEVLRVGSLGSVLKRKNLEILPAAIEQYLEKGGRKMELVRAGAYVSKQLAEEFQSILGSNFIELGRVSSSELEEFYKDIDVLVVPSLYEGFGLPLLEAMARGVPVIASNTTSLPEVGGDAVMYVNPHGANDIAQALLKIQDSDVHLRMMRNGLKRSQNYSWRATLEGNYAVYDKVLGRS</sequence>
<dbReference type="Pfam" id="PF13692">
    <property type="entry name" value="Glyco_trans_1_4"/>
    <property type="match status" value="1"/>
</dbReference>
<reference evidence="4" key="1">
    <citation type="journal article" date="2019" name="Int. J. Syst. Evol. Microbiol.">
        <title>The Global Catalogue of Microorganisms (GCM) 10K type strain sequencing project: providing services to taxonomists for standard genome sequencing and annotation.</title>
        <authorList>
            <consortium name="The Broad Institute Genomics Platform"/>
            <consortium name="The Broad Institute Genome Sequencing Center for Infectious Disease"/>
            <person name="Wu L."/>
            <person name="Ma J."/>
        </authorList>
    </citation>
    <scope>NUCLEOTIDE SEQUENCE [LARGE SCALE GENOMIC DNA]</scope>
    <source>
        <strain evidence="4">JCM 16545</strain>
    </source>
</reference>